<dbReference type="InterPro" id="IPR047939">
    <property type="entry name" value="BREX_1_PglX"/>
</dbReference>
<dbReference type="EMBL" id="MPJZ01000013">
    <property type="protein sequence ID" value="OLU46938.1"/>
    <property type="molecule type" value="Genomic_DNA"/>
</dbReference>
<keyword evidence="3 8" id="KW-0808">Transferase</keyword>
<name>A0A1Q9YN08_9FIRM</name>
<keyword evidence="4" id="KW-0949">S-adenosyl-L-methionine</keyword>
<dbReference type="Pfam" id="PF07669">
    <property type="entry name" value="Eco57I"/>
    <property type="match status" value="1"/>
</dbReference>
<keyword evidence="2 8" id="KW-0489">Methyltransferase</keyword>
<gene>
    <name evidence="8" type="ORF">BO223_01525</name>
</gene>
<comment type="catalytic activity">
    <reaction evidence="5">
        <text>a 2'-deoxyadenosine in DNA + S-adenosyl-L-methionine = an N(6)-methyl-2'-deoxyadenosine in DNA + S-adenosyl-L-homocysteine + H(+)</text>
        <dbReference type="Rhea" id="RHEA:15197"/>
        <dbReference type="Rhea" id="RHEA-COMP:12418"/>
        <dbReference type="Rhea" id="RHEA-COMP:12419"/>
        <dbReference type="ChEBI" id="CHEBI:15378"/>
        <dbReference type="ChEBI" id="CHEBI:57856"/>
        <dbReference type="ChEBI" id="CHEBI:59789"/>
        <dbReference type="ChEBI" id="CHEBI:90615"/>
        <dbReference type="ChEBI" id="CHEBI:90616"/>
        <dbReference type="EC" id="2.1.1.72"/>
    </reaction>
</comment>
<evidence type="ECO:0000256" key="3">
    <source>
        <dbReference type="ARBA" id="ARBA00022679"/>
    </source>
</evidence>
<protein>
    <recommendedName>
        <fullName evidence="1">site-specific DNA-methyltransferase (adenine-specific)</fullName>
        <ecNumber evidence="1">2.1.1.72</ecNumber>
    </recommendedName>
</protein>
<dbReference type="GO" id="GO:0009007">
    <property type="term" value="F:site-specific DNA-methyltransferase (adenine-specific) activity"/>
    <property type="evidence" value="ECO:0007669"/>
    <property type="project" value="UniProtKB-EC"/>
</dbReference>
<dbReference type="InterPro" id="IPR029063">
    <property type="entry name" value="SAM-dependent_MTases_sf"/>
</dbReference>
<dbReference type="PANTHER" id="PTHR33841:SF1">
    <property type="entry name" value="DNA METHYLTRANSFERASE A"/>
    <property type="match status" value="1"/>
</dbReference>
<evidence type="ECO:0000256" key="6">
    <source>
        <dbReference type="SAM" id="Coils"/>
    </source>
</evidence>
<dbReference type="PANTHER" id="PTHR33841">
    <property type="entry name" value="DNA METHYLTRANSFERASE YEEA-RELATED"/>
    <property type="match status" value="1"/>
</dbReference>
<proteinExistence type="predicted"/>
<reference evidence="8 9" key="1">
    <citation type="submission" date="2016-11" db="EMBL/GenBank/DDBJ databases">
        <title>Description of two novel members of the family Erysipelotrichaceae: Ileibacterium lipovorans gen. nov., sp. nov. and Dubosiella newyorkensis, gen. nov., sp. nov.</title>
        <authorList>
            <person name="Cox L.M."/>
            <person name="Sohn J."/>
            <person name="Tyrrell K.L."/>
            <person name="Citron D.M."/>
            <person name="Lawson P.A."/>
            <person name="Patel N.B."/>
            <person name="Iizumi T."/>
            <person name="Perez-Perez G.I."/>
            <person name="Goldstein E.J."/>
            <person name="Blaser M.J."/>
        </authorList>
    </citation>
    <scope>NUCLEOTIDE SEQUENCE [LARGE SCALE GENOMIC DNA]</scope>
    <source>
        <strain evidence="8 9">NYU-BL-K8</strain>
    </source>
</reference>
<sequence>MNKSAIQKYAIWARNELRDQIAKRGYYFGIDADGINVDGKDETCVYARDGRLLTDTERKQRNELFRLVKEKGFDQVVEEVSYTWFNRLIALRFMEVNDYLPEHIRVLSNANNEFKPEIKTRALDLEDPHFDKKKILDLIDKNDDEELYRYLLLTECNALNDILPQMFEKIGGYTELLLPYNLLKADSVIGKLVSDIDEADWDVKSEGGQVQIIGWLYQYYNQELKDQTFNDLKKKNKKISKERIPAATQLFTPDWIVHYMVENSLGRMWVEGHPNDELKSTWKYYLEEAEQEPEVEEQLKEIRKEYSKLNPQDIKFLDPAMGSGHILVVAFDILMQIYESQGIRPREAAKSILENNLYGLDIDDRAAQLAYFAVMMKAREYDRKIFSRGIQPNLYSIQESNGIDDSLIDYVARGDKKLRSDLKTLVKEMKDAKEYGSIITVSELDFDRLQERLNEIRNDSILGVEEIDKKIASLVEIGRILSRKYEIVCTNPPYMGGSNLDDKLLYLVKEKFSDSKSDIFSVFIDRWINNLGKNGYQAMITQHAWMFLKSFEKLRLKLRDLDTINMVHLGARAFEDIGGEVVQTTSFILRNSYESEYKSTYIRLVDVNSAQEKEREFLKLEKRFIVKQTDFLKISGSPIVYWASSQALKNFEKAIPLSEISRPRVGQNTGDNERFLRMWYEVKYEKIGFSIPHSKLETTEYKWIPYNKGGNFRRWYGNFDRVVNWENNGREIKDYAVIRNKGKHWSRYIQNIENLCREGISWSDIASTRFACRYLPVGFICDVKGSSTYPSSEYRLYLLSFLNSCVAIYYLQMLNPTTTFQVGNIGSLPFIFGDSERVSQLAQDNISLSKEEWDSFEISWDFKRHPLIPSNLNKQVRENYSLKELYIEWEIKSDKRFIKLKKNEEELNDIFIRLYHLEDDLVPDINDKDVTVRKADLNRDIKSLISYGIGCIMGRFSVEENGDISFPLVSVDSDGILPITSDEYFEDDIVERFINFIKAVYGKEHWEENLVFIANALGGQGSPRKILRNYFINEFFFDHCKVYQKRPIYWLFDSGKKNGFKCLIYMHRYTPDTLARIRTDYVHEQQERYRSQIKHIQETIDTVPKSEQVKMKKELKDLEAKSKEVAVFEEKLHHLADQMIEIDLDDGVKHNYALFQDVLAKIK</sequence>
<feature type="domain" description="Type II methyltransferase M.TaqI-like" evidence="7">
    <location>
        <begin position="355"/>
        <end position="561"/>
    </location>
</feature>
<evidence type="ECO:0000256" key="2">
    <source>
        <dbReference type="ARBA" id="ARBA00022603"/>
    </source>
</evidence>
<dbReference type="NCBIfam" id="NF033452">
    <property type="entry name" value="BREX_1_MTaseX"/>
    <property type="match status" value="1"/>
</dbReference>
<evidence type="ECO:0000313" key="8">
    <source>
        <dbReference type="EMBL" id="OLU46938.1"/>
    </source>
</evidence>
<dbReference type="RefSeq" id="WP_075884670.1">
    <property type="nucleotide sequence ID" value="NZ_MPJZ01000013.1"/>
</dbReference>
<dbReference type="AlphaFoldDB" id="A0A1Q9YN08"/>
<dbReference type="Proteomes" id="UP000186758">
    <property type="component" value="Unassembled WGS sequence"/>
</dbReference>
<accession>A0A1Q9YN08</accession>
<feature type="coiled-coil region" evidence="6">
    <location>
        <begin position="1111"/>
        <end position="1138"/>
    </location>
</feature>
<evidence type="ECO:0000256" key="5">
    <source>
        <dbReference type="ARBA" id="ARBA00047942"/>
    </source>
</evidence>
<keyword evidence="6" id="KW-0175">Coiled coil</keyword>
<dbReference type="SUPFAM" id="SSF53335">
    <property type="entry name" value="S-adenosyl-L-methionine-dependent methyltransferases"/>
    <property type="match status" value="1"/>
</dbReference>
<comment type="caution">
    <text evidence="8">The sequence shown here is derived from an EMBL/GenBank/DDBJ whole genome shotgun (WGS) entry which is preliminary data.</text>
</comment>
<dbReference type="InterPro" id="IPR050953">
    <property type="entry name" value="N4_N6_ade-DNA_methylase"/>
</dbReference>
<dbReference type="Gene3D" id="3.40.50.150">
    <property type="entry name" value="Vaccinia Virus protein VP39"/>
    <property type="match status" value="1"/>
</dbReference>
<evidence type="ECO:0000256" key="4">
    <source>
        <dbReference type="ARBA" id="ARBA00022691"/>
    </source>
</evidence>
<evidence type="ECO:0000313" key="9">
    <source>
        <dbReference type="Proteomes" id="UP000186758"/>
    </source>
</evidence>
<organism evidence="8 9">
    <name type="scientific">Faecalibaculum rodentium</name>
    <dbReference type="NCBI Taxonomy" id="1702221"/>
    <lineage>
        <taxon>Bacteria</taxon>
        <taxon>Bacillati</taxon>
        <taxon>Bacillota</taxon>
        <taxon>Erysipelotrichia</taxon>
        <taxon>Erysipelotrichales</taxon>
        <taxon>Erysipelotrichaceae</taxon>
        <taxon>Faecalibaculum</taxon>
    </lineage>
</organism>
<dbReference type="GO" id="GO:0006304">
    <property type="term" value="P:DNA modification"/>
    <property type="evidence" value="ECO:0007669"/>
    <property type="project" value="InterPro"/>
</dbReference>
<dbReference type="GO" id="GO:0032259">
    <property type="term" value="P:methylation"/>
    <property type="evidence" value="ECO:0007669"/>
    <property type="project" value="UniProtKB-KW"/>
</dbReference>
<evidence type="ECO:0000256" key="1">
    <source>
        <dbReference type="ARBA" id="ARBA00011900"/>
    </source>
</evidence>
<dbReference type="PRINTS" id="PR00507">
    <property type="entry name" value="N12N6MTFRASE"/>
</dbReference>
<evidence type="ECO:0000259" key="7">
    <source>
        <dbReference type="Pfam" id="PF07669"/>
    </source>
</evidence>
<dbReference type="InterPro" id="IPR011639">
    <property type="entry name" value="MethylTrfase_TaqI-like_dom"/>
</dbReference>
<dbReference type="EC" id="2.1.1.72" evidence="1"/>